<evidence type="ECO:0000256" key="8">
    <source>
        <dbReference type="RuleBase" id="RU363068"/>
    </source>
</evidence>
<comment type="catalytic activity">
    <reaction evidence="5 8">
        <text>S-formylglutathione + H2O = formate + glutathione + H(+)</text>
        <dbReference type="Rhea" id="RHEA:14961"/>
        <dbReference type="ChEBI" id="CHEBI:15377"/>
        <dbReference type="ChEBI" id="CHEBI:15378"/>
        <dbReference type="ChEBI" id="CHEBI:15740"/>
        <dbReference type="ChEBI" id="CHEBI:57688"/>
        <dbReference type="ChEBI" id="CHEBI:57925"/>
        <dbReference type="EC" id="3.1.2.12"/>
    </reaction>
</comment>
<feature type="active site" description="Charge relay system" evidence="7">
    <location>
        <position position="254"/>
    </location>
</feature>
<comment type="function">
    <text evidence="8">Serine hydrolase involved in the detoxification of formaldehyde.</text>
</comment>
<evidence type="ECO:0000256" key="6">
    <source>
        <dbReference type="NCBIfam" id="TIGR02821"/>
    </source>
</evidence>
<evidence type="ECO:0000313" key="10">
    <source>
        <dbReference type="Proteomes" id="UP000294480"/>
    </source>
</evidence>
<dbReference type="FunFam" id="3.40.50.1820:FF:000002">
    <property type="entry name" value="S-formylglutathione hydrolase"/>
    <property type="match status" value="1"/>
</dbReference>
<accession>A0A4R6Y3M9</accession>
<dbReference type="PANTHER" id="PTHR10061">
    <property type="entry name" value="S-FORMYLGLUTATHIONE HYDROLASE"/>
    <property type="match status" value="1"/>
</dbReference>
<evidence type="ECO:0000256" key="4">
    <source>
        <dbReference type="ARBA" id="ARBA00022801"/>
    </source>
</evidence>
<dbReference type="Pfam" id="PF00756">
    <property type="entry name" value="Esterase"/>
    <property type="match status" value="1"/>
</dbReference>
<dbReference type="Proteomes" id="UP000294480">
    <property type="component" value="Unassembled WGS sequence"/>
</dbReference>
<dbReference type="GO" id="GO:0052689">
    <property type="term" value="F:carboxylic ester hydrolase activity"/>
    <property type="evidence" value="ECO:0007669"/>
    <property type="project" value="UniProtKB-KW"/>
</dbReference>
<comment type="similarity">
    <text evidence="1 8">Belongs to the esterase D family.</text>
</comment>
<dbReference type="SUPFAM" id="SSF53474">
    <property type="entry name" value="alpha/beta-Hydrolases"/>
    <property type="match status" value="1"/>
</dbReference>
<dbReference type="InterPro" id="IPR029058">
    <property type="entry name" value="AB_hydrolase_fold"/>
</dbReference>
<evidence type="ECO:0000256" key="2">
    <source>
        <dbReference type="ARBA" id="ARBA00012479"/>
    </source>
</evidence>
<dbReference type="InterPro" id="IPR014186">
    <property type="entry name" value="S-formylglutathione_hydrol"/>
</dbReference>
<gene>
    <name evidence="9" type="ORF">DFR44_1147</name>
</gene>
<evidence type="ECO:0000256" key="1">
    <source>
        <dbReference type="ARBA" id="ARBA00005622"/>
    </source>
</evidence>
<dbReference type="EMBL" id="SNZE01000014">
    <property type="protein sequence ID" value="TDR30970.1"/>
    <property type="molecule type" value="Genomic_DNA"/>
</dbReference>
<dbReference type="GO" id="GO:0005829">
    <property type="term" value="C:cytosol"/>
    <property type="evidence" value="ECO:0007669"/>
    <property type="project" value="TreeGrafter"/>
</dbReference>
<feature type="active site" description="Charge relay system" evidence="7">
    <location>
        <position position="221"/>
    </location>
</feature>
<dbReference type="NCBIfam" id="TIGR02821">
    <property type="entry name" value="fghA_ester_D"/>
    <property type="match status" value="1"/>
</dbReference>
<feature type="active site" description="Charge relay system" evidence="7">
    <location>
        <position position="145"/>
    </location>
</feature>
<dbReference type="RefSeq" id="WP_133620541.1">
    <property type="nucleotide sequence ID" value="NZ_SNZE01000014.1"/>
</dbReference>
<evidence type="ECO:0000256" key="5">
    <source>
        <dbReference type="ARBA" id="ARBA00047590"/>
    </source>
</evidence>
<comment type="caution">
    <text evidence="9">The sequence shown here is derived from an EMBL/GenBank/DDBJ whole genome shotgun (WGS) entry which is preliminary data.</text>
</comment>
<dbReference type="Gene3D" id="3.40.50.1820">
    <property type="entry name" value="alpha/beta hydrolase"/>
    <property type="match status" value="1"/>
</dbReference>
<dbReference type="EC" id="3.1.2.12" evidence="2 6"/>
<dbReference type="OrthoDB" id="9782200at2"/>
<evidence type="ECO:0000256" key="3">
    <source>
        <dbReference type="ARBA" id="ARBA00022487"/>
    </source>
</evidence>
<dbReference type="InterPro" id="IPR000801">
    <property type="entry name" value="Esterase-like"/>
</dbReference>
<evidence type="ECO:0000313" key="9">
    <source>
        <dbReference type="EMBL" id="TDR30970.1"/>
    </source>
</evidence>
<organism evidence="9 10">
    <name type="scientific">Hydromonas duriensis</name>
    <dbReference type="NCBI Taxonomy" id="1527608"/>
    <lineage>
        <taxon>Bacteria</taxon>
        <taxon>Pseudomonadati</taxon>
        <taxon>Pseudomonadota</taxon>
        <taxon>Betaproteobacteria</taxon>
        <taxon>Burkholderiales</taxon>
        <taxon>Burkholderiaceae</taxon>
        <taxon>Hydromonas</taxon>
    </lineage>
</organism>
<dbReference type="GO" id="GO:0046294">
    <property type="term" value="P:formaldehyde catabolic process"/>
    <property type="evidence" value="ECO:0007669"/>
    <property type="project" value="InterPro"/>
</dbReference>
<proteinExistence type="inferred from homology"/>
<dbReference type="AlphaFoldDB" id="A0A4R6Y3M9"/>
<name>A0A4R6Y3M9_9BURK</name>
<keyword evidence="3 8" id="KW-0719">Serine esterase</keyword>
<sequence length="278" mass="31309">MQQLERKKCFNGRQDVWQHASEVLNCTMRFGVFIPERAQHERCPVLFWLSGLTCNEQNFMLKAGAQRYADEHGLILVMPDTSPRGDGVADDAAYNLGQGAGFYVNATQSPWRTHFNMYEYIVHELPALIHSHFPTNGRQSISGHSMGGHGALICALKHPERYFSVSAFAPIVAPTQVPWGQKAFQAYLGDDTSAWREWDACELVKIKGFPRAILIDQGTADEFLDSQLKPSLFVTACQAAGVALNLRLQPEYDHSYYFISTFIGEHMAFHAHALRQMN</sequence>
<dbReference type="GO" id="GO:0018738">
    <property type="term" value="F:S-formylglutathione hydrolase activity"/>
    <property type="evidence" value="ECO:0007669"/>
    <property type="project" value="UniProtKB-UniRule"/>
</dbReference>
<reference evidence="9 10" key="1">
    <citation type="submission" date="2019-03" db="EMBL/GenBank/DDBJ databases">
        <title>Genomic Encyclopedia of Type Strains, Phase IV (KMG-IV): sequencing the most valuable type-strain genomes for metagenomic binning, comparative biology and taxonomic classification.</title>
        <authorList>
            <person name="Goeker M."/>
        </authorList>
    </citation>
    <scope>NUCLEOTIDE SEQUENCE [LARGE SCALE GENOMIC DNA]</scope>
    <source>
        <strain evidence="9 10">DSM 102852</strain>
    </source>
</reference>
<keyword evidence="10" id="KW-1185">Reference proteome</keyword>
<protein>
    <recommendedName>
        <fullName evidence="2 6">S-formylglutathione hydrolase</fullName>
        <ecNumber evidence="2 6">3.1.2.12</ecNumber>
    </recommendedName>
</protein>
<dbReference type="PANTHER" id="PTHR10061:SF0">
    <property type="entry name" value="S-FORMYLGLUTATHIONE HYDROLASE"/>
    <property type="match status" value="1"/>
</dbReference>
<keyword evidence="4 8" id="KW-0378">Hydrolase</keyword>
<evidence type="ECO:0000256" key="7">
    <source>
        <dbReference type="PIRSR" id="PIRSR614186-1"/>
    </source>
</evidence>